<feature type="region of interest" description="Disordered" evidence="1">
    <location>
        <begin position="88"/>
        <end position="114"/>
    </location>
</feature>
<dbReference type="PATRIC" id="fig|1121014.3.peg.238"/>
<comment type="caution">
    <text evidence="2">The sequence shown here is derived from an EMBL/GenBank/DDBJ whole genome shotgun (WGS) entry which is preliminary data.</text>
</comment>
<keyword evidence="3" id="KW-1185">Reference proteome</keyword>
<dbReference type="AlphaFoldDB" id="A0A087MLR8"/>
<accession>A0A087MLR8</accession>
<evidence type="ECO:0000313" key="2">
    <source>
        <dbReference type="EMBL" id="KFL37821.1"/>
    </source>
</evidence>
<gene>
    <name evidence="2" type="ORF">N788_01240</name>
</gene>
<dbReference type="EMBL" id="AVCJ01000001">
    <property type="protein sequence ID" value="KFL37821.1"/>
    <property type="molecule type" value="Genomic_DNA"/>
</dbReference>
<reference evidence="2 3" key="2">
    <citation type="journal article" date="2015" name="Stand. Genomic Sci.">
        <title>High quality draft genomic sequence of Arenimonas donghaensis DSM 18148(T).</title>
        <authorList>
            <person name="Chen F."/>
            <person name="Wang H."/>
            <person name="Cao Y."/>
            <person name="Li X."/>
            <person name="Wang G."/>
        </authorList>
    </citation>
    <scope>NUCLEOTIDE SEQUENCE [LARGE SCALE GENOMIC DNA]</scope>
    <source>
        <strain evidence="2 3">HO3-R19</strain>
    </source>
</reference>
<evidence type="ECO:0000313" key="3">
    <source>
        <dbReference type="Proteomes" id="UP000029085"/>
    </source>
</evidence>
<organism evidence="2 3">
    <name type="scientific">Arenimonas donghaensis DSM 18148 = HO3-R19</name>
    <dbReference type="NCBI Taxonomy" id="1121014"/>
    <lineage>
        <taxon>Bacteria</taxon>
        <taxon>Pseudomonadati</taxon>
        <taxon>Pseudomonadota</taxon>
        <taxon>Gammaproteobacteria</taxon>
        <taxon>Lysobacterales</taxon>
        <taxon>Lysobacteraceae</taxon>
        <taxon>Arenimonas</taxon>
    </lineage>
</organism>
<protein>
    <submittedName>
        <fullName evidence="2">Uncharacterized protein</fullName>
    </submittedName>
</protein>
<dbReference type="Proteomes" id="UP000029085">
    <property type="component" value="Unassembled WGS sequence"/>
</dbReference>
<sequence length="114" mass="12619">MTRQTPNRRRKAQIEVNPRTLLLAGLGAAVLARKQARRSLDAVAGNADLLRERAEAAACEAGRQVARLRTQAEAFAERAQAEFEQRFVAGKTTRKAGARRAQRATAPRSRRKRA</sequence>
<dbReference type="RefSeq" id="WP_034220163.1">
    <property type="nucleotide sequence ID" value="NZ_AVCJ01000001.1"/>
</dbReference>
<proteinExistence type="predicted"/>
<feature type="compositionally biased region" description="Basic residues" evidence="1">
    <location>
        <begin position="92"/>
        <end position="114"/>
    </location>
</feature>
<reference evidence="3" key="1">
    <citation type="submission" date="2013-08" db="EMBL/GenBank/DDBJ databases">
        <title>Genome sequencing of Arenimonas donghaensis.</title>
        <authorList>
            <person name="Chen F."/>
            <person name="Wang G."/>
        </authorList>
    </citation>
    <scope>NUCLEOTIDE SEQUENCE [LARGE SCALE GENOMIC DNA]</scope>
    <source>
        <strain evidence="3">HO3-R19</strain>
    </source>
</reference>
<name>A0A087MLR8_9GAMM</name>
<evidence type="ECO:0000256" key="1">
    <source>
        <dbReference type="SAM" id="MobiDB-lite"/>
    </source>
</evidence>